<comment type="caution">
    <text evidence="2">The sequence shown here is derived from an EMBL/GenBank/DDBJ whole genome shotgun (WGS) entry which is preliminary data.</text>
</comment>
<dbReference type="RefSeq" id="WP_346031352.1">
    <property type="nucleotide sequence ID" value="NZ_BAABHV010000001.1"/>
</dbReference>
<name>A0ABP9JXJ5_9SPHN</name>
<keyword evidence="1" id="KW-0812">Transmembrane</keyword>
<keyword evidence="1" id="KW-0472">Membrane</keyword>
<evidence type="ECO:0000313" key="2">
    <source>
        <dbReference type="EMBL" id="GAA5046952.1"/>
    </source>
</evidence>
<reference evidence="3" key="1">
    <citation type="journal article" date="2019" name="Int. J. Syst. Evol. Microbiol.">
        <title>The Global Catalogue of Microorganisms (GCM) 10K type strain sequencing project: providing services to taxonomists for standard genome sequencing and annotation.</title>
        <authorList>
            <consortium name="The Broad Institute Genomics Platform"/>
            <consortium name="The Broad Institute Genome Sequencing Center for Infectious Disease"/>
            <person name="Wu L."/>
            <person name="Ma J."/>
        </authorList>
    </citation>
    <scope>NUCLEOTIDE SEQUENCE [LARGE SCALE GENOMIC DNA]</scope>
    <source>
        <strain evidence="3">JCM 18014</strain>
    </source>
</reference>
<proteinExistence type="predicted"/>
<evidence type="ECO:0000256" key="1">
    <source>
        <dbReference type="SAM" id="Phobius"/>
    </source>
</evidence>
<dbReference type="EMBL" id="BAABHV010000001">
    <property type="protein sequence ID" value="GAA5046952.1"/>
    <property type="molecule type" value="Genomic_DNA"/>
</dbReference>
<sequence>MNKALEQTEQAREETARKIDWRRRISDHVAYGLLIYTGLHIFLTLTQLKSGNGSMLPYLALVVLVAAIIPACRWFEMRWSDLPDVKAHDPALAPAFRREVALMWLAVFGLPVLLTLGFKAGSTLF</sequence>
<gene>
    <name evidence="2" type="ORF">GCM10023208_02870</name>
</gene>
<dbReference type="Proteomes" id="UP001500518">
    <property type="component" value="Unassembled WGS sequence"/>
</dbReference>
<accession>A0ABP9JXJ5</accession>
<evidence type="ECO:0000313" key="3">
    <source>
        <dbReference type="Proteomes" id="UP001500518"/>
    </source>
</evidence>
<feature type="transmembrane region" description="Helical" evidence="1">
    <location>
        <begin position="25"/>
        <end position="43"/>
    </location>
</feature>
<feature type="transmembrane region" description="Helical" evidence="1">
    <location>
        <begin position="100"/>
        <end position="118"/>
    </location>
</feature>
<protein>
    <submittedName>
        <fullName evidence="2">Uncharacterized protein</fullName>
    </submittedName>
</protein>
<keyword evidence="1" id="KW-1133">Transmembrane helix</keyword>
<organism evidence="2 3">
    <name type="scientific">Erythrobacter westpacificensis</name>
    <dbReference type="NCBI Taxonomy" id="1055231"/>
    <lineage>
        <taxon>Bacteria</taxon>
        <taxon>Pseudomonadati</taxon>
        <taxon>Pseudomonadota</taxon>
        <taxon>Alphaproteobacteria</taxon>
        <taxon>Sphingomonadales</taxon>
        <taxon>Erythrobacteraceae</taxon>
        <taxon>Erythrobacter/Porphyrobacter group</taxon>
        <taxon>Erythrobacter</taxon>
    </lineage>
</organism>
<feature type="transmembrane region" description="Helical" evidence="1">
    <location>
        <begin position="55"/>
        <end position="75"/>
    </location>
</feature>
<keyword evidence="3" id="KW-1185">Reference proteome</keyword>